<dbReference type="STRING" id="1562970.ING2E5B_2265"/>
<dbReference type="OrthoDB" id="597977at2"/>
<proteinExistence type="predicted"/>
<sequence>MDDKTITFNEVPEAITVLIEKIGNLENMIEATLNSKPDEVVWMNVDELCSYLPAKPAKQTVYGWVCSKFIPYHKKGKKLQFLKSEIDEWLISDSKEKEDLEAAIEEQTMRIRNNIRRRSL</sequence>
<dbReference type="InterPro" id="IPR041657">
    <property type="entry name" value="HTH_17"/>
</dbReference>
<dbReference type="PATRIC" id="fig|1562970.3.peg.2238"/>
<dbReference type="KEGG" id="pbt:ING2E5B_2265"/>
<evidence type="ECO:0000259" key="1">
    <source>
        <dbReference type="Pfam" id="PF12728"/>
    </source>
</evidence>
<accession>A0A098C501</accession>
<dbReference type="EMBL" id="LN515532">
    <property type="protein sequence ID" value="CEA16992.1"/>
    <property type="molecule type" value="Genomic_DNA"/>
</dbReference>
<dbReference type="HOGENOM" id="CLU_140176_0_1_10"/>
<dbReference type="Proteomes" id="UP000032417">
    <property type="component" value="Chromosome 1"/>
</dbReference>
<protein>
    <recommendedName>
        <fullName evidence="1">Helix-turn-helix domain-containing protein</fullName>
    </recommendedName>
</protein>
<gene>
    <name evidence="2" type="ORF">ING2E5B_2265</name>
</gene>
<reference evidence="2 3" key="1">
    <citation type="submission" date="2014-08" db="EMBL/GenBank/DDBJ databases">
        <authorList>
            <person name="Wibberg D."/>
        </authorList>
    </citation>
    <scope>NUCLEOTIDE SEQUENCE [LARGE SCALE GENOMIC DNA]</scope>
    <source>
        <strain evidence="3">ING2-E5B</strain>
    </source>
</reference>
<dbReference type="AlphaFoldDB" id="A0A098C501"/>
<feature type="domain" description="Helix-turn-helix" evidence="1">
    <location>
        <begin position="42"/>
        <end position="90"/>
    </location>
</feature>
<keyword evidence="3" id="KW-1185">Reference proteome</keyword>
<evidence type="ECO:0000313" key="2">
    <source>
        <dbReference type="EMBL" id="CEA16992.1"/>
    </source>
</evidence>
<organism evidence="2 3">
    <name type="scientific">Fermentimonas caenicola</name>
    <dbReference type="NCBI Taxonomy" id="1562970"/>
    <lineage>
        <taxon>Bacteria</taxon>
        <taxon>Pseudomonadati</taxon>
        <taxon>Bacteroidota</taxon>
        <taxon>Bacteroidia</taxon>
        <taxon>Bacteroidales</taxon>
        <taxon>Dysgonomonadaceae</taxon>
        <taxon>Fermentimonas</taxon>
    </lineage>
</organism>
<evidence type="ECO:0000313" key="3">
    <source>
        <dbReference type="Proteomes" id="UP000032417"/>
    </source>
</evidence>
<name>A0A098C501_9BACT</name>
<dbReference type="Pfam" id="PF12728">
    <property type="entry name" value="HTH_17"/>
    <property type="match status" value="1"/>
</dbReference>